<feature type="active site" evidence="15">
    <location>
        <position position="106"/>
    </location>
</feature>
<dbReference type="Pfam" id="PF21999">
    <property type="entry name" value="IMS_HHH_1"/>
    <property type="match status" value="1"/>
</dbReference>
<dbReference type="InterPro" id="IPR050116">
    <property type="entry name" value="DNA_polymerase-Y"/>
</dbReference>
<feature type="compositionally biased region" description="Basic and acidic residues" evidence="16">
    <location>
        <begin position="411"/>
        <end position="420"/>
    </location>
</feature>
<dbReference type="FunFam" id="3.40.1170.60:FF:000001">
    <property type="entry name" value="DNA polymerase IV"/>
    <property type="match status" value="1"/>
</dbReference>
<evidence type="ECO:0000259" key="17">
    <source>
        <dbReference type="PROSITE" id="PS50173"/>
    </source>
</evidence>
<feature type="region of interest" description="Disordered" evidence="16">
    <location>
        <begin position="403"/>
        <end position="440"/>
    </location>
</feature>
<evidence type="ECO:0000256" key="13">
    <source>
        <dbReference type="ARBA" id="ARBA00023204"/>
    </source>
</evidence>
<dbReference type="GO" id="GO:0000287">
    <property type="term" value="F:magnesium ion binding"/>
    <property type="evidence" value="ECO:0007669"/>
    <property type="project" value="UniProtKB-UniRule"/>
</dbReference>
<proteinExistence type="inferred from homology"/>
<keyword evidence="11 15" id="KW-0239">DNA-directed DNA polymerase</keyword>
<evidence type="ECO:0000256" key="11">
    <source>
        <dbReference type="ARBA" id="ARBA00022932"/>
    </source>
</evidence>
<reference evidence="18 19" key="1">
    <citation type="submission" date="2016-10" db="EMBL/GenBank/DDBJ databases">
        <authorList>
            <person name="de Groot N.N."/>
        </authorList>
    </citation>
    <scope>NUCLEOTIDE SEQUENCE [LARGE SCALE GENOMIC DNA]</scope>
    <source>
        <strain evidence="18 19">DSM 18610</strain>
    </source>
</reference>
<comment type="catalytic activity">
    <reaction evidence="14 15">
        <text>DNA(n) + a 2'-deoxyribonucleoside 5'-triphosphate = DNA(n+1) + diphosphate</text>
        <dbReference type="Rhea" id="RHEA:22508"/>
        <dbReference type="Rhea" id="RHEA-COMP:17339"/>
        <dbReference type="Rhea" id="RHEA-COMP:17340"/>
        <dbReference type="ChEBI" id="CHEBI:33019"/>
        <dbReference type="ChEBI" id="CHEBI:61560"/>
        <dbReference type="ChEBI" id="CHEBI:173112"/>
        <dbReference type="EC" id="2.7.7.7"/>
    </reaction>
</comment>
<keyword evidence="19" id="KW-1185">Reference proteome</keyword>
<comment type="similarity">
    <text evidence="2 15">Belongs to the DNA polymerase type-Y family.</text>
</comment>
<evidence type="ECO:0000256" key="3">
    <source>
        <dbReference type="ARBA" id="ARBA00022457"/>
    </source>
</evidence>
<evidence type="ECO:0000256" key="4">
    <source>
        <dbReference type="ARBA" id="ARBA00022490"/>
    </source>
</evidence>
<feature type="domain" description="UmuC" evidence="17">
    <location>
        <begin position="7"/>
        <end position="186"/>
    </location>
</feature>
<dbReference type="InterPro" id="IPR022880">
    <property type="entry name" value="DNApol_IV"/>
</dbReference>
<evidence type="ECO:0000256" key="12">
    <source>
        <dbReference type="ARBA" id="ARBA00023125"/>
    </source>
</evidence>
<dbReference type="SUPFAM" id="SSF100879">
    <property type="entry name" value="Lesion bypass DNA polymerase (Y-family), little finger domain"/>
    <property type="match status" value="1"/>
</dbReference>
<evidence type="ECO:0000256" key="10">
    <source>
        <dbReference type="ARBA" id="ARBA00022842"/>
    </source>
</evidence>
<dbReference type="Gene3D" id="3.30.1490.100">
    <property type="entry name" value="DNA polymerase, Y-family, little finger domain"/>
    <property type="match status" value="1"/>
</dbReference>
<dbReference type="Gene3D" id="3.30.70.270">
    <property type="match status" value="1"/>
</dbReference>
<evidence type="ECO:0000256" key="5">
    <source>
        <dbReference type="ARBA" id="ARBA00022679"/>
    </source>
</evidence>
<comment type="subcellular location">
    <subcellularLocation>
        <location evidence="1 15">Cytoplasm</location>
    </subcellularLocation>
</comment>
<dbReference type="GO" id="GO:0042276">
    <property type="term" value="P:error-prone translesion synthesis"/>
    <property type="evidence" value="ECO:0007669"/>
    <property type="project" value="TreeGrafter"/>
</dbReference>
<dbReference type="NCBIfam" id="NF002677">
    <property type="entry name" value="PRK02406.1"/>
    <property type="match status" value="1"/>
</dbReference>
<comment type="cofactor">
    <cofactor evidence="15">
        <name>Mg(2+)</name>
        <dbReference type="ChEBI" id="CHEBI:18420"/>
    </cofactor>
    <text evidence="15">Binds 2 magnesium ions per subunit.</text>
</comment>
<dbReference type="CDD" id="cd03586">
    <property type="entry name" value="PolY_Pol_IV_kappa"/>
    <property type="match status" value="1"/>
</dbReference>
<dbReference type="STRING" id="390241.SAMN04488023_103144"/>
<evidence type="ECO:0000256" key="14">
    <source>
        <dbReference type="ARBA" id="ARBA00049244"/>
    </source>
</evidence>
<comment type="subunit">
    <text evidence="15">Monomer.</text>
</comment>
<dbReference type="HAMAP" id="MF_01113">
    <property type="entry name" value="DNApol_IV"/>
    <property type="match status" value="1"/>
</dbReference>
<keyword evidence="7 15" id="KW-0235">DNA replication</keyword>
<dbReference type="Proteomes" id="UP000199572">
    <property type="component" value="Unassembled WGS sequence"/>
</dbReference>
<evidence type="ECO:0000256" key="1">
    <source>
        <dbReference type="ARBA" id="ARBA00004496"/>
    </source>
</evidence>
<keyword evidence="12 15" id="KW-0238">DNA-binding</keyword>
<evidence type="ECO:0000256" key="6">
    <source>
        <dbReference type="ARBA" id="ARBA00022695"/>
    </source>
</evidence>
<evidence type="ECO:0000313" key="19">
    <source>
        <dbReference type="Proteomes" id="UP000199572"/>
    </source>
</evidence>
<accession>A0A1H9KTQ0</accession>
<dbReference type="Gene3D" id="3.40.1170.60">
    <property type="match status" value="1"/>
</dbReference>
<evidence type="ECO:0000256" key="7">
    <source>
        <dbReference type="ARBA" id="ARBA00022705"/>
    </source>
</evidence>
<evidence type="ECO:0000313" key="18">
    <source>
        <dbReference type="EMBL" id="SER02564.1"/>
    </source>
</evidence>
<dbReference type="GO" id="GO:0005829">
    <property type="term" value="C:cytosol"/>
    <property type="evidence" value="ECO:0007669"/>
    <property type="project" value="TreeGrafter"/>
</dbReference>
<dbReference type="InterPro" id="IPR053848">
    <property type="entry name" value="IMS_HHH_1"/>
</dbReference>
<evidence type="ECO:0000256" key="15">
    <source>
        <dbReference type="HAMAP-Rule" id="MF_01113"/>
    </source>
</evidence>
<dbReference type="InterPro" id="IPR017961">
    <property type="entry name" value="DNA_pol_Y-fam_little_finger"/>
</dbReference>
<dbReference type="RefSeq" id="WP_090881560.1">
    <property type="nucleotide sequence ID" value="NZ_FOGG01000003.1"/>
</dbReference>
<dbReference type="SUPFAM" id="SSF56672">
    <property type="entry name" value="DNA/RNA polymerases"/>
    <property type="match status" value="1"/>
</dbReference>
<dbReference type="PROSITE" id="PS50173">
    <property type="entry name" value="UMUC"/>
    <property type="match status" value="1"/>
</dbReference>
<evidence type="ECO:0000256" key="8">
    <source>
        <dbReference type="ARBA" id="ARBA00022723"/>
    </source>
</evidence>
<keyword evidence="4 15" id="KW-0963">Cytoplasm</keyword>
<dbReference type="PANTHER" id="PTHR11076">
    <property type="entry name" value="DNA REPAIR POLYMERASE UMUC / TRANSFERASE FAMILY MEMBER"/>
    <property type="match status" value="1"/>
</dbReference>
<evidence type="ECO:0000256" key="16">
    <source>
        <dbReference type="SAM" id="MobiDB-lite"/>
    </source>
</evidence>
<name>A0A1H9KTQ0_9SPHI</name>
<dbReference type="EMBL" id="FOGG01000003">
    <property type="protein sequence ID" value="SER02564.1"/>
    <property type="molecule type" value="Genomic_DNA"/>
</dbReference>
<dbReference type="GO" id="GO:0003684">
    <property type="term" value="F:damaged DNA binding"/>
    <property type="evidence" value="ECO:0007669"/>
    <property type="project" value="InterPro"/>
</dbReference>
<dbReference type="GO" id="GO:0009432">
    <property type="term" value="P:SOS response"/>
    <property type="evidence" value="ECO:0007669"/>
    <property type="project" value="TreeGrafter"/>
</dbReference>
<dbReference type="AlphaFoldDB" id="A0A1H9KTQ0"/>
<dbReference type="GO" id="GO:0003887">
    <property type="term" value="F:DNA-directed DNA polymerase activity"/>
    <property type="evidence" value="ECO:0007669"/>
    <property type="project" value="UniProtKB-UniRule"/>
</dbReference>
<dbReference type="GO" id="GO:0006281">
    <property type="term" value="P:DNA repair"/>
    <property type="evidence" value="ECO:0007669"/>
    <property type="project" value="UniProtKB-UniRule"/>
</dbReference>
<dbReference type="Pfam" id="PF11799">
    <property type="entry name" value="IMS_C"/>
    <property type="match status" value="1"/>
</dbReference>
<dbReference type="Gene3D" id="1.10.150.20">
    <property type="entry name" value="5' to 3' exonuclease, C-terminal subdomain"/>
    <property type="match status" value="1"/>
</dbReference>
<organism evidence="18 19">
    <name type="scientific">Pedobacter rhizosphaerae</name>
    <dbReference type="NCBI Taxonomy" id="390241"/>
    <lineage>
        <taxon>Bacteria</taxon>
        <taxon>Pseudomonadati</taxon>
        <taxon>Bacteroidota</taxon>
        <taxon>Sphingobacteriia</taxon>
        <taxon>Sphingobacteriales</taxon>
        <taxon>Sphingobacteriaceae</taxon>
        <taxon>Pedobacter</taxon>
    </lineage>
</organism>
<keyword evidence="9 15" id="KW-0227">DNA damage</keyword>
<feature type="binding site" evidence="15">
    <location>
        <position position="11"/>
    </location>
    <ligand>
        <name>Mg(2+)</name>
        <dbReference type="ChEBI" id="CHEBI:18420"/>
    </ligand>
</feature>
<keyword evidence="3 15" id="KW-0515">Mutator protein</keyword>
<keyword evidence="10 15" id="KW-0460">Magnesium</keyword>
<keyword evidence="13 15" id="KW-0234">DNA repair</keyword>
<evidence type="ECO:0000256" key="2">
    <source>
        <dbReference type="ARBA" id="ARBA00010945"/>
    </source>
</evidence>
<comment type="function">
    <text evidence="15">Poorly processive, error-prone DNA polymerase involved in untargeted mutagenesis. Copies undamaged DNA at stalled replication forks, which arise in vivo from mismatched or misaligned primer ends. These misaligned primers can be extended by PolIV. Exhibits no 3'-5' exonuclease (proofreading) activity. May be involved in translesional synthesis, in conjunction with the beta clamp from PolIII.</text>
</comment>
<dbReference type="InterPro" id="IPR043502">
    <property type="entry name" value="DNA/RNA_pol_sf"/>
</dbReference>
<keyword evidence="5 15" id="KW-0808">Transferase</keyword>
<dbReference type="EC" id="2.7.7.7" evidence="15"/>
<keyword evidence="8 15" id="KW-0479">Metal-binding</keyword>
<dbReference type="InterPro" id="IPR036775">
    <property type="entry name" value="DNA_pol_Y-fam_lit_finger_sf"/>
</dbReference>
<sequence>MEKDRQIIHMDQDAFFVSVETKKNPSLLGKPVIIGGGSDRGVVASCSYEARKYGIHSAMPGRTAKLLCPQAIFLRGNMEEYSKASHEITEIIAENVPLFEKASIDEHYIDMSGMDRFFGCMTFATELRQKIMKETGLPISFGLSVNKTVAKIATNESKPDGHKHVPFLEVQPFLNPLPVHKIPGIGHATYKKLSEMGVRYIETLTQIPQQLMFKILGQHGLSLWQKANGIDLAPVLPYRERKSIGTQATFESDTMDIAKLKSIITGMVTGLTFQLRNQKKLTACITVTIRYTDFETVTQQERIPYTSLDSLLIQKAHSLFDKVYSKRMLLRLIGVKLSHLVSGYEQIGLYNIAEEEYSLYQAMDKVRNNFGDEAVVKACIVTQPPRDQNNKVIKYNPRKKKIALDQVPEQTNKEETEERKRSKIRSFMSEKGITGSKSYD</sequence>
<dbReference type="Pfam" id="PF00817">
    <property type="entry name" value="IMS"/>
    <property type="match status" value="1"/>
</dbReference>
<feature type="site" description="Substrate discrimination" evidence="15">
    <location>
        <position position="16"/>
    </location>
</feature>
<dbReference type="OrthoDB" id="9808813at2"/>
<protein>
    <recommendedName>
        <fullName evidence="15">DNA polymerase IV</fullName>
        <shortName evidence="15">Pol IV</shortName>
        <ecNumber evidence="15">2.7.7.7</ecNumber>
    </recommendedName>
</protein>
<feature type="binding site" evidence="15">
    <location>
        <position position="105"/>
    </location>
    <ligand>
        <name>Mg(2+)</name>
        <dbReference type="ChEBI" id="CHEBI:18420"/>
    </ligand>
</feature>
<dbReference type="GO" id="GO:0006261">
    <property type="term" value="P:DNA-templated DNA replication"/>
    <property type="evidence" value="ECO:0007669"/>
    <property type="project" value="UniProtKB-UniRule"/>
</dbReference>
<dbReference type="PANTHER" id="PTHR11076:SF33">
    <property type="entry name" value="DNA POLYMERASE KAPPA"/>
    <property type="match status" value="1"/>
</dbReference>
<dbReference type="InterPro" id="IPR043128">
    <property type="entry name" value="Rev_trsase/Diguanyl_cyclase"/>
</dbReference>
<keyword evidence="6 15" id="KW-0548">Nucleotidyltransferase</keyword>
<dbReference type="InterPro" id="IPR001126">
    <property type="entry name" value="UmuC"/>
</dbReference>
<gene>
    <name evidence="15" type="primary">dinB</name>
    <name evidence="18" type="ORF">SAMN04488023_103144</name>
</gene>
<evidence type="ECO:0000256" key="9">
    <source>
        <dbReference type="ARBA" id="ARBA00022763"/>
    </source>
</evidence>